<evidence type="ECO:0000256" key="10">
    <source>
        <dbReference type="HAMAP-Rule" id="MF_00022"/>
    </source>
</evidence>
<dbReference type="InterPro" id="IPR020058">
    <property type="entry name" value="Glu/Gln-tRNA-synth_Ib_cat-dom"/>
</dbReference>
<dbReference type="GO" id="GO:0000049">
    <property type="term" value="F:tRNA binding"/>
    <property type="evidence" value="ECO:0007669"/>
    <property type="project" value="InterPro"/>
</dbReference>
<name>A0A1H5SSV6_9PROT</name>
<feature type="domain" description="Glutamyl/glutaminyl-tRNA synthetase class Ib catalytic" evidence="11">
    <location>
        <begin position="3"/>
        <end position="305"/>
    </location>
</feature>
<dbReference type="EC" id="6.1.1.17" evidence="10"/>
<organism evidence="13 14">
    <name type="scientific">Nitrosomonas ureae</name>
    <dbReference type="NCBI Taxonomy" id="44577"/>
    <lineage>
        <taxon>Bacteria</taxon>
        <taxon>Pseudomonadati</taxon>
        <taxon>Pseudomonadota</taxon>
        <taxon>Betaproteobacteria</taxon>
        <taxon>Nitrosomonadales</taxon>
        <taxon>Nitrosomonadaceae</taxon>
        <taxon>Nitrosomonas</taxon>
    </lineage>
</organism>
<keyword evidence="7 10" id="KW-0067">ATP-binding</keyword>
<feature type="domain" description="Aminoacyl-tRNA synthetase class I anticodon-binding" evidence="12">
    <location>
        <begin position="319"/>
        <end position="457"/>
    </location>
</feature>
<evidence type="ECO:0000256" key="9">
    <source>
        <dbReference type="ARBA" id="ARBA00023146"/>
    </source>
</evidence>
<comment type="similarity">
    <text evidence="2 10">Belongs to the class-I aminoacyl-tRNA synthetase family. Glutamate--tRNA ligase type 1 subfamily.</text>
</comment>
<dbReference type="Gene3D" id="1.10.10.350">
    <property type="match status" value="1"/>
</dbReference>
<evidence type="ECO:0000259" key="11">
    <source>
        <dbReference type="Pfam" id="PF00749"/>
    </source>
</evidence>
<evidence type="ECO:0000256" key="2">
    <source>
        <dbReference type="ARBA" id="ARBA00007894"/>
    </source>
</evidence>
<dbReference type="InterPro" id="IPR000924">
    <property type="entry name" value="Glu/Gln-tRNA-synth"/>
</dbReference>
<comment type="catalytic activity">
    <reaction evidence="10">
        <text>tRNA(Glu) + L-glutamate + ATP = L-glutamyl-tRNA(Glu) + AMP + diphosphate</text>
        <dbReference type="Rhea" id="RHEA:23540"/>
        <dbReference type="Rhea" id="RHEA-COMP:9663"/>
        <dbReference type="Rhea" id="RHEA-COMP:9680"/>
        <dbReference type="ChEBI" id="CHEBI:29985"/>
        <dbReference type="ChEBI" id="CHEBI:30616"/>
        <dbReference type="ChEBI" id="CHEBI:33019"/>
        <dbReference type="ChEBI" id="CHEBI:78442"/>
        <dbReference type="ChEBI" id="CHEBI:78520"/>
        <dbReference type="ChEBI" id="CHEBI:456215"/>
        <dbReference type="EC" id="6.1.1.17"/>
    </reaction>
</comment>
<dbReference type="InterPro" id="IPR045462">
    <property type="entry name" value="aa-tRNA-synth_I_cd-bd"/>
</dbReference>
<dbReference type="CDD" id="cd00808">
    <property type="entry name" value="GluRS_core"/>
    <property type="match status" value="1"/>
</dbReference>
<evidence type="ECO:0000259" key="12">
    <source>
        <dbReference type="Pfam" id="PF19269"/>
    </source>
</evidence>
<dbReference type="Pfam" id="PF19269">
    <property type="entry name" value="Anticodon_2"/>
    <property type="match status" value="1"/>
</dbReference>
<dbReference type="EMBL" id="FNUX01000003">
    <property type="protein sequence ID" value="SEF53713.1"/>
    <property type="molecule type" value="Genomic_DNA"/>
</dbReference>
<dbReference type="Gene3D" id="1.10.8.70">
    <property type="entry name" value="Glutamate-tRNA synthetase, class I, anticodon-binding domain 1"/>
    <property type="match status" value="1"/>
</dbReference>
<keyword evidence="8 10" id="KW-0648">Protein biosynthesis</keyword>
<keyword evidence="6 10" id="KW-0547">Nucleotide-binding</keyword>
<comment type="subcellular location">
    <subcellularLocation>
        <location evidence="1 10">Cytoplasm</location>
    </subcellularLocation>
</comment>
<evidence type="ECO:0000313" key="14">
    <source>
        <dbReference type="Proteomes" id="UP000236753"/>
    </source>
</evidence>
<dbReference type="InterPro" id="IPR004527">
    <property type="entry name" value="Glu-tRNA-ligase_bac/mito"/>
</dbReference>
<dbReference type="GO" id="GO:0005829">
    <property type="term" value="C:cytosol"/>
    <property type="evidence" value="ECO:0007669"/>
    <property type="project" value="TreeGrafter"/>
</dbReference>
<gene>
    <name evidence="10" type="primary">gltX</name>
    <name evidence="13" type="ORF">SAMN05216334_10372</name>
</gene>
<dbReference type="GO" id="GO:0006424">
    <property type="term" value="P:glutamyl-tRNA aminoacylation"/>
    <property type="evidence" value="ECO:0007669"/>
    <property type="project" value="UniProtKB-UniRule"/>
</dbReference>
<feature type="short sequence motif" description="'HIGH' region" evidence="10">
    <location>
        <begin position="9"/>
        <end position="19"/>
    </location>
</feature>
<comment type="function">
    <text evidence="10">Catalyzes the attachment of glutamate to tRNA(Glu) in a two-step reaction: glutamate is first activated by ATP to form Glu-AMP and then transferred to the acceptor end of tRNA(Glu).</text>
</comment>
<dbReference type="PROSITE" id="PS00178">
    <property type="entry name" value="AA_TRNA_LIGASE_I"/>
    <property type="match status" value="1"/>
</dbReference>
<dbReference type="GO" id="GO:0008270">
    <property type="term" value="F:zinc ion binding"/>
    <property type="evidence" value="ECO:0007669"/>
    <property type="project" value="InterPro"/>
</dbReference>
<dbReference type="FunFam" id="3.40.50.620:FF:000007">
    <property type="entry name" value="Glutamate--tRNA ligase"/>
    <property type="match status" value="1"/>
</dbReference>
<dbReference type="NCBIfam" id="TIGR00464">
    <property type="entry name" value="gltX_bact"/>
    <property type="match status" value="1"/>
</dbReference>
<dbReference type="GO" id="GO:0004818">
    <property type="term" value="F:glutamate-tRNA ligase activity"/>
    <property type="evidence" value="ECO:0007669"/>
    <property type="project" value="UniProtKB-UniRule"/>
</dbReference>
<keyword evidence="5 10" id="KW-0436">Ligase</keyword>
<protein>
    <recommendedName>
        <fullName evidence="10">Glutamate--tRNA ligase</fullName>
        <ecNumber evidence="10">6.1.1.17</ecNumber>
    </recommendedName>
    <alternativeName>
        <fullName evidence="10">Glutamyl-tRNA synthetase</fullName>
        <shortName evidence="10">GluRS</shortName>
    </alternativeName>
</protein>
<dbReference type="InterPro" id="IPR014729">
    <property type="entry name" value="Rossmann-like_a/b/a_fold"/>
</dbReference>
<accession>A0A1H5SSV6</accession>
<evidence type="ECO:0000256" key="4">
    <source>
        <dbReference type="ARBA" id="ARBA00022490"/>
    </source>
</evidence>
<evidence type="ECO:0000256" key="1">
    <source>
        <dbReference type="ARBA" id="ARBA00004496"/>
    </source>
</evidence>
<dbReference type="InterPro" id="IPR008925">
    <property type="entry name" value="aa_tRNA-synth_I_cd-bd_sf"/>
</dbReference>
<dbReference type="InterPro" id="IPR049940">
    <property type="entry name" value="GluQ/Sye"/>
</dbReference>
<dbReference type="InterPro" id="IPR020752">
    <property type="entry name" value="Glu-tRNA-synth_I_codon-bd_sub1"/>
</dbReference>
<evidence type="ECO:0000256" key="5">
    <source>
        <dbReference type="ARBA" id="ARBA00022598"/>
    </source>
</evidence>
<evidence type="ECO:0000256" key="6">
    <source>
        <dbReference type="ARBA" id="ARBA00022741"/>
    </source>
</evidence>
<comment type="subunit">
    <text evidence="3 10">Monomer.</text>
</comment>
<keyword evidence="4 10" id="KW-0963">Cytoplasm</keyword>
<dbReference type="PANTHER" id="PTHR43311:SF2">
    <property type="entry name" value="GLUTAMATE--TRNA LIGASE, MITOCHONDRIAL-RELATED"/>
    <property type="match status" value="1"/>
</dbReference>
<dbReference type="Proteomes" id="UP000236753">
    <property type="component" value="Unassembled WGS sequence"/>
</dbReference>
<sequence>MIVRTRFAPSPTGYLHIGGARTALFSWAYARKHGGQFILRIEDTDLERSTQQSIQAILDGMAWLGLDYDEGPFYQMQRLARYHEVAEQLLENNQAYYCYATREELENMREQQLAAGLKPRYDGRWRDSRKTPPTDVKPVIRLKNPLEGHVTFNDQIKGKITVANTELDDLVLLRSDGVPTYNFSVVIDDLDMNITHVIRGDDHVNNTPRQINILKALNAPLPQYAHVPMILGANGERLSKRHGAVSVIQYREDGYLPEALLNYLARLGWSHGDEEIFSREQLVEWFDLAAISRSPAKFNPEKLHWINQQYLKATDNACLAELVTPFLAKNHCQIDGGPDLALVVDLLKERVNTIEELADAAVYFYRPLEPADELRAQHLTAEAKPIMIGLLEKFHHIEWTRESIHQEIKAVVKEHDVKFPKIAMPLRVMVTGEIHTPSIDAVLALLGREETLTRMNSHLGNFQD</sequence>
<dbReference type="HAMAP" id="MF_00022">
    <property type="entry name" value="Glu_tRNA_synth_type1"/>
    <property type="match status" value="1"/>
</dbReference>
<dbReference type="RefSeq" id="WP_103965554.1">
    <property type="nucleotide sequence ID" value="NZ_FNUX01000003.1"/>
</dbReference>
<dbReference type="Pfam" id="PF00749">
    <property type="entry name" value="tRNA-synt_1c"/>
    <property type="match status" value="1"/>
</dbReference>
<evidence type="ECO:0000256" key="7">
    <source>
        <dbReference type="ARBA" id="ARBA00022840"/>
    </source>
</evidence>
<comment type="caution">
    <text evidence="10">Lacks conserved residue(s) required for the propagation of feature annotation.</text>
</comment>
<dbReference type="Gene3D" id="3.40.50.620">
    <property type="entry name" value="HUPs"/>
    <property type="match status" value="1"/>
</dbReference>
<dbReference type="InterPro" id="IPR033910">
    <property type="entry name" value="GluRS_core"/>
</dbReference>
<dbReference type="OrthoDB" id="9807503at2"/>
<dbReference type="AlphaFoldDB" id="A0A1H5SSV6"/>
<feature type="binding site" evidence="10">
    <location>
        <position position="240"/>
    </location>
    <ligand>
        <name>ATP</name>
        <dbReference type="ChEBI" id="CHEBI:30616"/>
    </ligand>
</feature>
<dbReference type="InterPro" id="IPR020751">
    <property type="entry name" value="aa-tRNA-synth_I_codon-bd_sub2"/>
</dbReference>
<dbReference type="PRINTS" id="PR00987">
    <property type="entry name" value="TRNASYNTHGLU"/>
</dbReference>
<reference evidence="13 14" key="1">
    <citation type="submission" date="2016-10" db="EMBL/GenBank/DDBJ databases">
        <authorList>
            <person name="de Groot N.N."/>
        </authorList>
    </citation>
    <scope>NUCLEOTIDE SEQUENCE [LARGE SCALE GENOMIC DNA]</scope>
    <source>
        <strain evidence="13 14">Nm13</strain>
    </source>
</reference>
<proteinExistence type="inferred from homology"/>
<evidence type="ECO:0000256" key="8">
    <source>
        <dbReference type="ARBA" id="ARBA00022917"/>
    </source>
</evidence>
<dbReference type="SUPFAM" id="SSF48163">
    <property type="entry name" value="An anticodon-binding domain of class I aminoacyl-tRNA synthetases"/>
    <property type="match status" value="1"/>
</dbReference>
<dbReference type="InterPro" id="IPR001412">
    <property type="entry name" value="aa-tRNA-synth_I_CS"/>
</dbReference>
<feature type="short sequence motif" description="'KMSKS' region" evidence="10">
    <location>
        <begin position="237"/>
        <end position="241"/>
    </location>
</feature>
<dbReference type="PANTHER" id="PTHR43311">
    <property type="entry name" value="GLUTAMATE--TRNA LIGASE"/>
    <property type="match status" value="1"/>
</dbReference>
<keyword evidence="9 10" id="KW-0030">Aminoacyl-tRNA synthetase</keyword>
<evidence type="ECO:0000313" key="13">
    <source>
        <dbReference type="EMBL" id="SEF53713.1"/>
    </source>
</evidence>
<evidence type="ECO:0000256" key="3">
    <source>
        <dbReference type="ARBA" id="ARBA00011245"/>
    </source>
</evidence>
<dbReference type="SUPFAM" id="SSF52374">
    <property type="entry name" value="Nucleotidylyl transferase"/>
    <property type="match status" value="1"/>
</dbReference>
<dbReference type="GO" id="GO:0005524">
    <property type="term" value="F:ATP binding"/>
    <property type="evidence" value="ECO:0007669"/>
    <property type="project" value="UniProtKB-UniRule"/>
</dbReference>